<keyword evidence="1" id="KW-0472">Membrane</keyword>
<reference evidence="2 3" key="1">
    <citation type="submission" date="2015-01" db="EMBL/GenBank/DDBJ databases">
        <title>Evolution of Trichinella species and genotypes.</title>
        <authorList>
            <person name="Korhonen P.K."/>
            <person name="Edoardo P."/>
            <person name="Giuseppe L.R."/>
            <person name="Gasser R.B."/>
        </authorList>
    </citation>
    <scope>NUCLEOTIDE SEQUENCE [LARGE SCALE GENOMIC DNA]</scope>
    <source>
        <strain evidence="2">ISS2496</strain>
    </source>
</reference>
<proteinExistence type="predicted"/>
<protein>
    <submittedName>
        <fullName evidence="2">Uncharacterized protein</fullName>
    </submittedName>
</protein>
<evidence type="ECO:0000256" key="1">
    <source>
        <dbReference type="SAM" id="Phobius"/>
    </source>
</evidence>
<comment type="caution">
    <text evidence="2">The sequence shown here is derived from an EMBL/GenBank/DDBJ whole genome shotgun (WGS) entry which is preliminary data.</text>
</comment>
<gene>
    <name evidence="2" type="ORF">T12_8997</name>
</gene>
<feature type="transmembrane region" description="Helical" evidence="1">
    <location>
        <begin position="36"/>
        <end position="57"/>
    </location>
</feature>
<name>A0A0V1ACM2_9BILA</name>
<keyword evidence="3" id="KW-1185">Reference proteome</keyword>
<dbReference type="Proteomes" id="UP000054783">
    <property type="component" value="Unassembled WGS sequence"/>
</dbReference>
<sequence>MLKSHLHSKYQLQPGMNLDMQVKMSELLHLAWDSRAAFISTFGFALLILCNYALILFRMPELTSSFQVGRCTATFFAIYLRHRFCFFPCVAFKTGVAKVVDIDPLGSMGLSKGSIKA</sequence>
<evidence type="ECO:0000313" key="2">
    <source>
        <dbReference type="EMBL" id="KRY21987.1"/>
    </source>
</evidence>
<keyword evidence="1" id="KW-1133">Transmembrane helix</keyword>
<keyword evidence="1" id="KW-0812">Transmembrane</keyword>
<organism evidence="2 3">
    <name type="scientific">Trichinella patagoniensis</name>
    <dbReference type="NCBI Taxonomy" id="990121"/>
    <lineage>
        <taxon>Eukaryota</taxon>
        <taxon>Metazoa</taxon>
        <taxon>Ecdysozoa</taxon>
        <taxon>Nematoda</taxon>
        <taxon>Enoplea</taxon>
        <taxon>Dorylaimia</taxon>
        <taxon>Trichinellida</taxon>
        <taxon>Trichinellidae</taxon>
        <taxon>Trichinella</taxon>
    </lineage>
</organism>
<dbReference type="AlphaFoldDB" id="A0A0V1ACM2"/>
<evidence type="ECO:0000313" key="3">
    <source>
        <dbReference type="Proteomes" id="UP000054783"/>
    </source>
</evidence>
<accession>A0A0V1ACM2</accession>
<dbReference type="EMBL" id="JYDQ01000012">
    <property type="protein sequence ID" value="KRY21987.1"/>
    <property type="molecule type" value="Genomic_DNA"/>
</dbReference>